<reference evidence="2 3" key="1">
    <citation type="submission" date="2016-04" db="EMBL/GenBank/DDBJ databases">
        <authorList>
            <consortium name="Pathogen Informatics"/>
        </authorList>
    </citation>
    <scope>NUCLEOTIDE SEQUENCE [LARGE SCALE GENOMIC DNA]</scope>
    <source>
        <strain evidence="2 3">H044680328</strain>
    </source>
</reference>
<dbReference type="KEGG" id="btrm:SAMEA390648701030"/>
<dbReference type="PATRIC" id="fig|123899.6.peg.1010"/>
<keyword evidence="3" id="KW-1185">Reference proteome</keyword>
<dbReference type="RefSeq" id="WP_063491652.1">
    <property type="nucleotide sequence ID" value="NZ_CP016340.1"/>
</dbReference>
<dbReference type="EMBL" id="LT546645">
    <property type="protein sequence ID" value="SAI67974.1"/>
    <property type="molecule type" value="Genomic_DNA"/>
</dbReference>
<proteinExistence type="predicted"/>
<evidence type="ECO:0000256" key="1">
    <source>
        <dbReference type="SAM" id="MobiDB-lite"/>
    </source>
</evidence>
<dbReference type="AlphaFoldDB" id="A0A157SC94"/>
<dbReference type="NCBIfam" id="NF043076">
    <property type="entry name" value="PHA_gran_PhaM"/>
    <property type="match status" value="1"/>
</dbReference>
<organism evidence="2 3">
    <name type="scientific">Bordetella trematum</name>
    <dbReference type="NCBI Taxonomy" id="123899"/>
    <lineage>
        <taxon>Bacteria</taxon>
        <taxon>Pseudomonadati</taxon>
        <taxon>Pseudomonadota</taxon>
        <taxon>Betaproteobacteria</taxon>
        <taxon>Burkholderiales</taxon>
        <taxon>Alcaligenaceae</taxon>
        <taxon>Bordetella</taxon>
    </lineage>
</organism>
<name>A0A157SC94_9BORD</name>
<sequence>MTHSNPFVLPGLGQDADLSGNPLLASMEMMRQAWSGLAGSGGLGQSLPLTPPLNPEDLERRIAELRTVEGWLRMNLQMLSSTIQGLEVQRATIATLRSFVSSVPGMPQAADGAPSPLEVALGLKPAPAQAATAPAEPSESPAETVNAAAQSASQAWWDMLNQQFSNLAAATAASLPTMEAMAKAAEQSMQAGAPASEPAPAASAKPAAKPAAKRASAPRAAKKTSTARASKSSRAS</sequence>
<dbReference type="eggNOG" id="ENOG50337T3">
    <property type="taxonomic scope" value="Bacteria"/>
</dbReference>
<dbReference type="OrthoDB" id="8566581at2"/>
<protein>
    <submittedName>
        <fullName evidence="2">Regulatory protein</fullName>
    </submittedName>
</protein>
<dbReference type="GeneID" id="56587566"/>
<feature type="region of interest" description="Disordered" evidence="1">
    <location>
        <begin position="185"/>
        <end position="236"/>
    </location>
</feature>
<feature type="compositionally biased region" description="Low complexity" evidence="1">
    <location>
        <begin position="193"/>
        <end position="236"/>
    </location>
</feature>
<evidence type="ECO:0000313" key="3">
    <source>
        <dbReference type="Proteomes" id="UP000076825"/>
    </source>
</evidence>
<gene>
    <name evidence="2" type="ORF">SAMEA3906487_01030</name>
</gene>
<dbReference type="InterPro" id="IPR050026">
    <property type="entry name" value="PHA_gran_PhaM_N"/>
</dbReference>
<accession>A0A157SC94</accession>
<dbReference type="Proteomes" id="UP000076825">
    <property type="component" value="Chromosome 1"/>
</dbReference>
<dbReference type="STRING" id="123899.SAMEA3906487_01030"/>
<evidence type="ECO:0000313" key="2">
    <source>
        <dbReference type="EMBL" id="SAI67974.1"/>
    </source>
</evidence>